<protein>
    <submittedName>
        <fullName evidence="1">N,N'-diacetyllegionaminic acid synthase</fullName>
        <ecNumber evidence="1">2.5.1.101</ecNumber>
    </submittedName>
</protein>
<organism evidence="1 2">
    <name type="scientific">Achromobacter ruhlandii</name>
    <dbReference type="NCBI Taxonomy" id="72557"/>
    <lineage>
        <taxon>Bacteria</taxon>
        <taxon>Pseudomonadati</taxon>
        <taxon>Pseudomonadota</taxon>
        <taxon>Betaproteobacteria</taxon>
        <taxon>Burkholderiales</taxon>
        <taxon>Alcaligenaceae</taxon>
        <taxon>Achromobacter</taxon>
    </lineage>
</organism>
<gene>
    <name evidence="1" type="primary">neuB</name>
    <name evidence="1" type="ORF">LMG3328_01961</name>
</gene>
<dbReference type="SUPFAM" id="SSF51269">
    <property type="entry name" value="AFP III-like domain"/>
    <property type="match status" value="1"/>
</dbReference>
<keyword evidence="1" id="KW-0808">Transferase</keyword>
<dbReference type="SUPFAM" id="SSF51569">
    <property type="entry name" value="Aldolase"/>
    <property type="match status" value="1"/>
</dbReference>
<dbReference type="Proteomes" id="UP000494122">
    <property type="component" value="Unassembled WGS sequence"/>
</dbReference>
<dbReference type="NCBIfam" id="TIGR03569">
    <property type="entry name" value="NeuB_NnaB"/>
    <property type="match status" value="1"/>
</dbReference>
<dbReference type="Gene3D" id="3.90.1210.10">
    <property type="entry name" value="Antifreeze-like/N-acetylneuraminic acid synthase C-terminal domain"/>
    <property type="match status" value="1"/>
</dbReference>
<dbReference type="Pfam" id="PF03102">
    <property type="entry name" value="NeuB"/>
    <property type="match status" value="1"/>
</dbReference>
<dbReference type="InterPro" id="IPR020007">
    <property type="entry name" value="NeuB/NeuA"/>
</dbReference>
<dbReference type="CDD" id="cd11615">
    <property type="entry name" value="SAF_NeuB_like"/>
    <property type="match status" value="1"/>
</dbReference>
<dbReference type="InterPro" id="IPR057736">
    <property type="entry name" value="SAF_PseI/NeuA/NeuB"/>
</dbReference>
<dbReference type="Gene3D" id="3.20.20.70">
    <property type="entry name" value="Aldolase class I"/>
    <property type="match status" value="1"/>
</dbReference>
<name>A0A2M9GU11_9BURK</name>
<reference evidence="1 2" key="1">
    <citation type="submission" date="2020-04" db="EMBL/GenBank/DDBJ databases">
        <authorList>
            <person name="De Canck E."/>
        </authorList>
    </citation>
    <scope>NUCLEOTIDE SEQUENCE [LARGE SCALE GENOMIC DNA]</scope>
    <source>
        <strain evidence="1 2">LMG 3328</strain>
    </source>
</reference>
<dbReference type="AlphaFoldDB" id="A0A2M9GU11"/>
<accession>A0A2M9GU11</accession>
<dbReference type="InterPro" id="IPR013974">
    <property type="entry name" value="SAF"/>
</dbReference>
<dbReference type="PANTHER" id="PTHR42966:SF1">
    <property type="entry name" value="SIALIC ACID SYNTHASE"/>
    <property type="match status" value="1"/>
</dbReference>
<dbReference type="InterPro" id="IPR051690">
    <property type="entry name" value="PseI-like"/>
</dbReference>
<dbReference type="Pfam" id="PF08666">
    <property type="entry name" value="SAF"/>
    <property type="match status" value="1"/>
</dbReference>
<dbReference type="SMART" id="SM00858">
    <property type="entry name" value="SAF"/>
    <property type="match status" value="1"/>
</dbReference>
<dbReference type="PROSITE" id="PS50844">
    <property type="entry name" value="AFP_LIKE"/>
    <property type="match status" value="1"/>
</dbReference>
<dbReference type="GO" id="GO:0047444">
    <property type="term" value="F:N-acylneuraminate-9-phosphate synthase activity"/>
    <property type="evidence" value="ECO:0007669"/>
    <property type="project" value="TreeGrafter"/>
</dbReference>
<dbReference type="EC" id="2.5.1.101" evidence="1"/>
<dbReference type="InterPro" id="IPR013785">
    <property type="entry name" value="Aldolase_TIM"/>
</dbReference>
<dbReference type="RefSeq" id="WP_100508961.1">
    <property type="nucleotide sequence ID" value="NZ_CADILE010000005.1"/>
</dbReference>
<dbReference type="InterPro" id="IPR036732">
    <property type="entry name" value="AFP_Neu5c_C_sf"/>
</dbReference>
<sequence length="343" mass="36616">MNTFIIAEAGVNHNGDTALALELVDIAADAGADAIKFQTFSADRLVREGAPKAEYQRTQTGDGDQHQMLKALELPEASYEALVQRCAARGIEFMSTPFDEEAASFLIDLGMRRIKVPSGEITNIPFLKVLAAYGVPLILSTGMANLQEVEAAVAAVQATREALGHTGKLSDYVTVLHCTSNYPAAAADVNLRAMATMRQALNLPIGYSDHTDGIAISIAAVAQGASVIEKHFTISRDMKGPDHKASLEPAELRTMVQSIRLVEQAQGDGVKTPAQKELAVRDLVRRSVTSAAAIKKGEVFGAHNLTLLRPGTGIAPADLANLYGKTATHDIPSRTTLTWTDVE</sequence>
<proteinExistence type="predicted"/>
<evidence type="ECO:0000313" key="2">
    <source>
        <dbReference type="Proteomes" id="UP000494122"/>
    </source>
</evidence>
<dbReference type="InterPro" id="IPR013132">
    <property type="entry name" value="PseI/NeuA/B-like_N"/>
</dbReference>
<dbReference type="EMBL" id="CADILE010000005">
    <property type="protein sequence ID" value="CAB3854715.1"/>
    <property type="molecule type" value="Genomic_DNA"/>
</dbReference>
<dbReference type="InterPro" id="IPR006190">
    <property type="entry name" value="SAF_AFP_Neu5Ac"/>
</dbReference>
<dbReference type="PANTHER" id="PTHR42966">
    <property type="entry name" value="N-ACETYLNEURAMINATE SYNTHASE"/>
    <property type="match status" value="1"/>
</dbReference>
<dbReference type="GO" id="GO:0016051">
    <property type="term" value="P:carbohydrate biosynthetic process"/>
    <property type="evidence" value="ECO:0007669"/>
    <property type="project" value="InterPro"/>
</dbReference>
<evidence type="ECO:0000313" key="1">
    <source>
        <dbReference type="EMBL" id="CAB3854715.1"/>
    </source>
</evidence>